<evidence type="ECO:0000256" key="1">
    <source>
        <dbReference type="ARBA" id="ARBA00001936"/>
    </source>
</evidence>
<proteinExistence type="predicted"/>
<keyword evidence="7" id="KW-0342">GTP-binding</keyword>
<evidence type="ECO:0000256" key="5">
    <source>
        <dbReference type="ARBA" id="ARBA00022741"/>
    </source>
</evidence>
<evidence type="ECO:0000313" key="12">
    <source>
        <dbReference type="Proteomes" id="UP001139031"/>
    </source>
</evidence>
<dbReference type="PANTHER" id="PTHR43749:SF2">
    <property type="entry name" value="RNA-SPLICING LIGASE RTCB"/>
    <property type="match status" value="1"/>
</dbReference>
<protein>
    <recommendedName>
        <fullName evidence="2">3'-phosphate/5'-hydroxy nucleic acid ligase</fullName>
        <ecNumber evidence="2">6.5.1.8</ecNumber>
    </recommendedName>
</protein>
<evidence type="ECO:0000256" key="8">
    <source>
        <dbReference type="ARBA" id="ARBA00023211"/>
    </source>
</evidence>
<organism evidence="11 12">
    <name type="scientific">Nannocystis pusilla</name>
    <dbReference type="NCBI Taxonomy" id="889268"/>
    <lineage>
        <taxon>Bacteria</taxon>
        <taxon>Pseudomonadati</taxon>
        <taxon>Myxococcota</taxon>
        <taxon>Polyangia</taxon>
        <taxon>Nannocystales</taxon>
        <taxon>Nannocystaceae</taxon>
        <taxon>Nannocystis</taxon>
    </lineage>
</organism>
<dbReference type="Gene3D" id="3.90.1860.10">
    <property type="entry name" value="tRNA-splicing ligase RtcB"/>
    <property type="match status" value="1"/>
</dbReference>
<evidence type="ECO:0000256" key="6">
    <source>
        <dbReference type="ARBA" id="ARBA00022800"/>
    </source>
</evidence>
<gene>
    <name evidence="11" type="ORF">K7C98_04045</name>
</gene>
<sequence length="376" mass="39941">MTATLTRFVAQPPPRDVQDALERLRHLDDVARIAVMPDVHLAEGVCVGTVVATRTLLLPAAVGGDIGCGMAAVACDVEVGVLADPRTAAAVLVGLQRAIPALRHPGPPGEHPLPPALADRPLSAPSLQSEQRRTAGLQLGTLGRGNHFLELQADDDDRLWLMVHSGSRAIGTAIRDHHDALAEPIGAGLRGLVADSPAGAAYLADVQWALDYAAESRAHMITRAADILKSCFNGHVLVDTWISCHHNFVRREQHGDEALWVHRKGAVSAQAGEPGIVPGSMGTPSYHTCGRGEVAGLCSSAHGAGRVLGRGEARRQIRAADVVAQMGGVWFDHRAADALRDEAPAAYKDIGAVMRAQRELTRVVRRLRPVLSFKAT</sequence>
<keyword evidence="8" id="KW-0464">Manganese</keyword>
<dbReference type="PANTHER" id="PTHR43749">
    <property type="entry name" value="RNA-SPLICING LIGASE RTCB"/>
    <property type="match status" value="1"/>
</dbReference>
<feature type="region of interest" description="Disordered" evidence="10">
    <location>
        <begin position="103"/>
        <end position="130"/>
    </location>
</feature>
<evidence type="ECO:0000313" key="11">
    <source>
        <dbReference type="EMBL" id="MBZ5708415.1"/>
    </source>
</evidence>
<comment type="catalytic activity">
    <reaction evidence="9">
        <text>a 3'-end 3'-phospho-ribonucleotide-RNA + a 5'-end dephospho-ribonucleoside-RNA + GTP = a ribonucleotidyl-ribonucleotide-RNA + GMP + diphosphate</text>
        <dbReference type="Rhea" id="RHEA:68076"/>
        <dbReference type="Rhea" id="RHEA-COMP:10463"/>
        <dbReference type="Rhea" id="RHEA-COMP:13936"/>
        <dbReference type="Rhea" id="RHEA-COMP:17355"/>
        <dbReference type="ChEBI" id="CHEBI:33019"/>
        <dbReference type="ChEBI" id="CHEBI:37565"/>
        <dbReference type="ChEBI" id="CHEBI:58115"/>
        <dbReference type="ChEBI" id="CHEBI:83062"/>
        <dbReference type="ChEBI" id="CHEBI:138284"/>
        <dbReference type="ChEBI" id="CHEBI:173118"/>
        <dbReference type="EC" id="6.5.1.8"/>
    </reaction>
</comment>
<evidence type="ECO:0000256" key="7">
    <source>
        <dbReference type="ARBA" id="ARBA00023134"/>
    </source>
</evidence>
<dbReference type="InterPro" id="IPR052915">
    <property type="entry name" value="RtcB-like"/>
</dbReference>
<accession>A0ABS7TJL1</accession>
<dbReference type="EC" id="6.5.1.8" evidence="2"/>
<evidence type="ECO:0000256" key="3">
    <source>
        <dbReference type="ARBA" id="ARBA00022598"/>
    </source>
</evidence>
<dbReference type="InterPro" id="IPR001233">
    <property type="entry name" value="RtcB"/>
</dbReference>
<evidence type="ECO:0000256" key="10">
    <source>
        <dbReference type="SAM" id="MobiDB-lite"/>
    </source>
</evidence>
<dbReference type="EMBL" id="JAIRAU010000001">
    <property type="protein sequence ID" value="MBZ5708415.1"/>
    <property type="molecule type" value="Genomic_DNA"/>
</dbReference>
<dbReference type="SUPFAM" id="SSF103365">
    <property type="entry name" value="Hypothetical protein PH1602"/>
    <property type="match status" value="1"/>
</dbReference>
<comment type="cofactor">
    <cofactor evidence="1">
        <name>Mn(2+)</name>
        <dbReference type="ChEBI" id="CHEBI:29035"/>
    </cofactor>
</comment>
<keyword evidence="4" id="KW-0479">Metal-binding</keyword>
<comment type="caution">
    <text evidence="11">The sequence shown here is derived from an EMBL/GenBank/DDBJ whole genome shotgun (WGS) entry which is preliminary data.</text>
</comment>
<name>A0ABS7TJL1_9BACT</name>
<dbReference type="Pfam" id="PF01139">
    <property type="entry name" value="RtcB"/>
    <property type="match status" value="2"/>
</dbReference>
<dbReference type="RefSeq" id="WP_224190164.1">
    <property type="nucleotide sequence ID" value="NZ_JAIRAU010000001.1"/>
</dbReference>
<feature type="compositionally biased region" description="Pro residues" evidence="10">
    <location>
        <begin position="105"/>
        <end position="115"/>
    </location>
</feature>
<keyword evidence="6" id="KW-0692">RNA repair</keyword>
<dbReference type="Proteomes" id="UP001139031">
    <property type="component" value="Unassembled WGS sequence"/>
</dbReference>
<keyword evidence="3" id="KW-0436">Ligase</keyword>
<evidence type="ECO:0000256" key="2">
    <source>
        <dbReference type="ARBA" id="ARBA00012726"/>
    </source>
</evidence>
<evidence type="ECO:0000256" key="9">
    <source>
        <dbReference type="ARBA" id="ARBA00047746"/>
    </source>
</evidence>
<keyword evidence="5" id="KW-0547">Nucleotide-binding</keyword>
<keyword evidence="12" id="KW-1185">Reference proteome</keyword>
<reference evidence="11" key="1">
    <citation type="submission" date="2021-08" db="EMBL/GenBank/DDBJ databases">
        <authorList>
            <person name="Stevens D.C."/>
        </authorList>
    </citation>
    <scope>NUCLEOTIDE SEQUENCE</scope>
    <source>
        <strain evidence="11">DSM 53165</strain>
    </source>
</reference>
<evidence type="ECO:0000256" key="4">
    <source>
        <dbReference type="ARBA" id="ARBA00022723"/>
    </source>
</evidence>
<dbReference type="InterPro" id="IPR036025">
    <property type="entry name" value="RtcB-like_sf"/>
</dbReference>